<protein>
    <submittedName>
        <fullName evidence="2">Uncharacterized protein</fullName>
    </submittedName>
</protein>
<feature type="region of interest" description="Disordered" evidence="1">
    <location>
        <begin position="19"/>
        <end position="66"/>
    </location>
</feature>
<dbReference type="EMBL" id="KV454289">
    <property type="protein sequence ID" value="ODQ76477.1"/>
    <property type="molecule type" value="Genomic_DNA"/>
</dbReference>
<proteinExistence type="predicted"/>
<accession>A0A1E3QHJ8</accession>
<dbReference type="OrthoDB" id="10453358at2759"/>
<keyword evidence="3" id="KW-1185">Reference proteome</keyword>
<evidence type="ECO:0000313" key="3">
    <source>
        <dbReference type="Proteomes" id="UP000094385"/>
    </source>
</evidence>
<evidence type="ECO:0000313" key="2">
    <source>
        <dbReference type="EMBL" id="ODQ76477.1"/>
    </source>
</evidence>
<name>A0A1E3QHJ8_LIPST</name>
<reference evidence="2 3" key="1">
    <citation type="journal article" date="2016" name="Proc. Natl. Acad. Sci. U.S.A.">
        <title>Comparative genomics of biotechnologically important yeasts.</title>
        <authorList>
            <person name="Riley R."/>
            <person name="Haridas S."/>
            <person name="Wolfe K.H."/>
            <person name="Lopes M.R."/>
            <person name="Hittinger C.T."/>
            <person name="Goeker M."/>
            <person name="Salamov A.A."/>
            <person name="Wisecaver J.H."/>
            <person name="Long T.M."/>
            <person name="Calvey C.H."/>
            <person name="Aerts A.L."/>
            <person name="Barry K.W."/>
            <person name="Choi C."/>
            <person name="Clum A."/>
            <person name="Coughlan A.Y."/>
            <person name="Deshpande S."/>
            <person name="Douglass A.P."/>
            <person name="Hanson S.J."/>
            <person name="Klenk H.-P."/>
            <person name="LaButti K.M."/>
            <person name="Lapidus A."/>
            <person name="Lindquist E.A."/>
            <person name="Lipzen A.M."/>
            <person name="Meier-Kolthoff J.P."/>
            <person name="Ohm R.A."/>
            <person name="Otillar R.P."/>
            <person name="Pangilinan J.L."/>
            <person name="Peng Y."/>
            <person name="Rokas A."/>
            <person name="Rosa C.A."/>
            <person name="Scheuner C."/>
            <person name="Sibirny A.A."/>
            <person name="Slot J.C."/>
            <person name="Stielow J.B."/>
            <person name="Sun H."/>
            <person name="Kurtzman C.P."/>
            <person name="Blackwell M."/>
            <person name="Grigoriev I.V."/>
            <person name="Jeffries T.W."/>
        </authorList>
    </citation>
    <scope>NUCLEOTIDE SEQUENCE [LARGE SCALE GENOMIC DNA]</scope>
    <source>
        <strain evidence="2 3">NRRL Y-11557</strain>
    </source>
</reference>
<evidence type="ECO:0000256" key="1">
    <source>
        <dbReference type="SAM" id="MobiDB-lite"/>
    </source>
</evidence>
<feature type="compositionally biased region" description="Low complexity" evidence="1">
    <location>
        <begin position="39"/>
        <end position="61"/>
    </location>
</feature>
<dbReference type="Proteomes" id="UP000094385">
    <property type="component" value="Unassembled WGS sequence"/>
</dbReference>
<gene>
    <name evidence="2" type="ORF">LIPSTDRAFT_67391</name>
</gene>
<organism evidence="2 3">
    <name type="scientific">Lipomyces starkeyi NRRL Y-11557</name>
    <dbReference type="NCBI Taxonomy" id="675824"/>
    <lineage>
        <taxon>Eukaryota</taxon>
        <taxon>Fungi</taxon>
        <taxon>Dikarya</taxon>
        <taxon>Ascomycota</taxon>
        <taxon>Saccharomycotina</taxon>
        <taxon>Lipomycetes</taxon>
        <taxon>Lipomycetales</taxon>
        <taxon>Lipomycetaceae</taxon>
        <taxon>Lipomyces</taxon>
    </lineage>
</organism>
<sequence length="199" mass="21979">MSDSHSLQLTRSLTKKLKRRFTLPRSSSSSPDISAIWNSPTSPTFSRSQSSSVSDGSTGPTCSVIPDRISFDASGTALYDVDLARRHTTRGSQHSSGSMNSSSTSVYRFEDSYFYPRSSQDLTTTLSLPSISAPSTPRIMQDPTFFEEEAHGRYSSYVMPGIDVDVEPEQSQADEMARKILEQVNGTSGVSDNRDIWWI</sequence>
<dbReference type="AlphaFoldDB" id="A0A1E3QHJ8"/>